<dbReference type="PROSITE" id="PS50297">
    <property type="entry name" value="ANK_REP_REGION"/>
    <property type="match status" value="1"/>
</dbReference>
<feature type="active site" description="Glycyl thioester intermediate" evidence="9">
    <location>
        <position position="2455"/>
    </location>
</feature>
<dbReference type="GO" id="GO:0061630">
    <property type="term" value="F:ubiquitin protein ligase activity"/>
    <property type="evidence" value="ECO:0000318"/>
    <property type="project" value="GO_Central"/>
</dbReference>
<dbReference type="Gene3D" id="3.30.2410.10">
    <property type="entry name" value="Hect, E3 ligase catalytic domain"/>
    <property type="match status" value="1"/>
</dbReference>
<dbReference type="FunFam" id="3.30.2410.10:FF:000007">
    <property type="entry name" value="Putative E3 ubiquitin-protein ligase HECTD1"/>
    <property type="match status" value="1"/>
</dbReference>
<dbReference type="GO" id="GO:0000209">
    <property type="term" value="P:protein polyubiquitination"/>
    <property type="evidence" value="ECO:0000318"/>
    <property type="project" value="GO_Central"/>
</dbReference>
<evidence type="ECO:0000256" key="10">
    <source>
        <dbReference type="RuleBase" id="RU369009"/>
    </source>
</evidence>
<dbReference type="Gene3D" id="2.30.30.40">
    <property type="entry name" value="SH3 Domains"/>
    <property type="match status" value="1"/>
</dbReference>
<dbReference type="PANTHER" id="PTHR45670">
    <property type="entry name" value="E3 UBIQUITIN-PROTEIN LIGASE TRIP12"/>
    <property type="match status" value="1"/>
</dbReference>
<dbReference type="FunFam" id="1.25.10.10:FF:000051">
    <property type="entry name" value="E3 ubiquitin-protein ligase HECTD1 isoform X1"/>
    <property type="match status" value="1"/>
</dbReference>
<feature type="transmembrane region" description="Helical" evidence="13">
    <location>
        <begin position="2212"/>
        <end position="2230"/>
    </location>
</feature>
<feature type="repeat" description="ANK" evidence="8">
    <location>
        <begin position="398"/>
        <end position="430"/>
    </location>
</feature>
<evidence type="ECO:0000256" key="1">
    <source>
        <dbReference type="ARBA" id="ARBA00000885"/>
    </source>
</evidence>
<dbReference type="Gene3D" id="3.90.1750.10">
    <property type="entry name" value="Hect, E3 ligase catalytic domains"/>
    <property type="match status" value="2"/>
</dbReference>
<comment type="similarity">
    <text evidence="3 10">Belongs to the UPL family. K-HECT subfamily.</text>
</comment>
<dbReference type="Pfam" id="PF00632">
    <property type="entry name" value="HECT"/>
    <property type="match status" value="1"/>
</dbReference>
<dbReference type="Ensembl" id="ENSCINT00000033162.1">
    <property type="protein sequence ID" value="ENSCINP00000030124.1"/>
    <property type="gene ID" value="ENSCING00000023878.1"/>
</dbReference>
<feature type="compositionally biased region" description="Basic residues" evidence="12">
    <location>
        <begin position="1372"/>
        <end position="1383"/>
    </location>
</feature>
<dbReference type="SUPFAM" id="SSF56204">
    <property type="entry name" value="Hect, E3 ligase catalytic domain"/>
    <property type="match status" value="1"/>
</dbReference>
<dbReference type="Gene3D" id="1.25.40.20">
    <property type="entry name" value="Ankyrin repeat-containing domain"/>
    <property type="match status" value="1"/>
</dbReference>
<keyword evidence="13" id="KW-1133">Transmembrane helix</keyword>
<keyword evidence="13" id="KW-0812">Transmembrane</keyword>
<dbReference type="HOGENOM" id="CLU_000869_0_0_1"/>
<dbReference type="OMA" id="INHTLTM"/>
<dbReference type="InterPro" id="IPR010606">
    <property type="entry name" value="Mib_Herc2"/>
</dbReference>
<dbReference type="Gene3D" id="2.60.120.260">
    <property type="entry name" value="Galactose-binding domain-like"/>
    <property type="match status" value="1"/>
</dbReference>
<evidence type="ECO:0000256" key="3">
    <source>
        <dbReference type="ARBA" id="ARBA00006331"/>
    </source>
</evidence>
<dbReference type="PROSITE" id="PS50237">
    <property type="entry name" value="HECT"/>
    <property type="match status" value="1"/>
</dbReference>
<dbReference type="Proteomes" id="UP000008144">
    <property type="component" value="Chromosome 11"/>
</dbReference>
<evidence type="ECO:0000256" key="8">
    <source>
        <dbReference type="PROSITE-ProRule" id="PRU00023"/>
    </source>
</evidence>
<keyword evidence="13" id="KW-0472">Membrane</keyword>
<dbReference type="InterPro" id="IPR012919">
    <property type="entry name" value="SUN_dom"/>
</dbReference>
<evidence type="ECO:0000259" key="14">
    <source>
        <dbReference type="PROSITE" id="PS50237"/>
    </source>
</evidence>
<dbReference type="Gene3D" id="1.25.10.10">
    <property type="entry name" value="Leucine-rich Repeat Variant"/>
    <property type="match status" value="1"/>
</dbReference>
<evidence type="ECO:0000259" key="15">
    <source>
        <dbReference type="PROSITE" id="PS51416"/>
    </source>
</evidence>
<dbReference type="InterPro" id="IPR002110">
    <property type="entry name" value="Ankyrin_rpt"/>
</dbReference>
<dbReference type="UniPathway" id="UPA00143"/>
<dbReference type="SMART" id="SM00119">
    <property type="entry name" value="HECTc"/>
    <property type="match status" value="1"/>
</dbReference>
<dbReference type="EC" id="2.3.2.26" evidence="10"/>
<dbReference type="SUPFAM" id="SSF49785">
    <property type="entry name" value="Galactose-binding domain-like"/>
    <property type="match status" value="1"/>
</dbReference>
<reference evidence="16" key="4">
    <citation type="submission" date="2025-09" db="UniProtKB">
        <authorList>
            <consortium name="Ensembl"/>
        </authorList>
    </citation>
    <scope>IDENTIFICATION</scope>
</reference>
<feature type="domain" description="HECT" evidence="14">
    <location>
        <begin position="2028"/>
        <end position="2486"/>
    </location>
</feature>
<dbReference type="PANTHER" id="PTHR45670:SF1">
    <property type="entry name" value="E3 UBIQUITIN-PROTEIN LIGASE HECTD1"/>
    <property type="match status" value="1"/>
</dbReference>
<dbReference type="InterPro" id="IPR037252">
    <property type="entry name" value="Mib_Herc2_sf"/>
</dbReference>
<dbReference type="Gene3D" id="1.10.720.80">
    <property type="match status" value="1"/>
</dbReference>
<comment type="catalytic activity">
    <reaction evidence="1 10">
        <text>S-ubiquitinyl-[E2 ubiquitin-conjugating enzyme]-L-cysteine + [acceptor protein]-L-lysine = [E2 ubiquitin-conjugating enzyme]-L-cysteine + N(6)-ubiquitinyl-[acceptor protein]-L-lysine.</text>
        <dbReference type="EC" id="2.3.2.26"/>
    </reaction>
</comment>
<dbReference type="InParanoid" id="H2XKE2"/>
<dbReference type="PROSITE" id="PS51416">
    <property type="entry name" value="MIB_HERC2"/>
    <property type="match status" value="1"/>
</dbReference>
<dbReference type="SUPFAM" id="SSF48403">
    <property type="entry name" value="Ankyrin repeat"/>
    <property type="match status" value="1"/>
</dbReference>
<evidence type="ECO:0000256" key="2">
    <source>
        <dbReference type="ARBA" id="ARBA00004906"/>
    </source>
</evidence>
<reference evidence="17" key="1">
    <citation type="journal article" date="2002" name="Science">
        <title>The draft genome of Ciona intestinalis: insights into chordate and vertebrate origins.</title>
        <authorList>
            <person name="Dehal P."/>
            <person name="Satou Y."/>
            <person name="Campbell R.K."/>
            <person name="Chapman J."/>
            <person name="Degnan B."/>
            <person name="De Tomaso A."/>
            <person name="Davidson B."/>
            <person name="Di Gregorio A."/>
            <person name="Gelpke M."/>
            <person name="Goodstein D.M."/>
            <person name="Harafuji N."/>
            <person name="Hastings K.E."/>
            <person name="Ho I."/>
            <person name="Hotta K."/>
            <person name="Huang W."/>
            <person name="Kawashima T."/>
            <person name="Lemaire P."/>
            <person name="Martinez D."/>
            <person name="Meinertzhagen I.A."/>
            <person name="Necula S."/>
            <person name="Nonaka M."/>
            <person name="Putnam N."/>
            <person name="Rash S."/>
            <person name="Saiga H."/>
            <person name="Satake M."/>
            <person name="Terry A."/>
            <person name="Yamada L."/>
            <person name="Wang H.G."/>
            <person name="Awazu S."/>
            <person name="Azumi K."/>
            <person name="Boore J."/>
            <person name="Branno M."/>
            <person name="Chin-Bow S."/>
            <person name="DeSantis R."/>
            <person name="Doyle S."/>
            <person name="Francino P."/>
            <person name="Keys D.N."/>
            <person name="Haga S."/>
            <person name="Hayashi H."/>
            <person name="Hino K."/>
            <person name="Imai K.S."/>
            <person name="Inaba K."/>
            <person name="Kano S."/>
            <person name="Kobayashi K."/>
            <person name="Kobayashi M."/>
            <person name="Lee B.I."/>
            <person name="Makabe K.W."/>
            <person name="Manohar C."/>
            <person name="Matassi G."/>
            <person name="Medina M."/>
            <person name="Mochizuki Y."/>
            <person name="Mount S."/>
            <person name="Morishita T."/>
            <person name="Miura S."/>
            <person name="Nakayama A."/>
            <person name="Nishizaka S."/>
            <person name="Nomoto H."/>
            <person name="Ohta F."/>
            <person name="Oishi K."/>
            <person name="Rigoutsos I."/>
            <person name="Sano M."/>
            <person name="Sasaki A."/>
            <person name="Sasakura Y."/>
            <person name="Shoguchi E."/>
            <person name="Shin-i T."/>
            <person name="Spagnuolo A."/>
            <person name="Stainier D."/>
            <person name="Suzuki M.M."/>
            <person name="Tassy O."/>
            <person name="Takatori N."/>
            <person name="Tokuoka M."/>
            <person name="Yagi K."/>
            <person name="Yoshizaki F."/>
            <person name="Wada S."/>
            <person name="Zhang C."/>
            <person name="Hyatt P.D."/>
            <person name="Larimer F."/>
            <person name="Detter C."/>
            <person name="Doggett N."/>
            <person name="Glavina T."/>
            <person name="Hawkins T."/>
            <person name="Richardson P."/>
            <person name="Lucas S."/>
            <person name="Kohara Y."/>
            <person name="Levine M."/>
            <person name="Satoh N."/>
            <person name="Rokhsar D.S."/>
        </authorList>
    </citation>
    <scope>NUCLEOTIDE SEQUENCE [LARGE SCALE GENOMIC DNA]</scope>
</reference>
<feature type="domain" description="MIB/HERC2" evidence="15">
    <location>
        <begin position="1297"/>
        <end position="1375"/>
    </location>
</feature>
<proteinExistence type="inferred from homology"/>
<keyword evidence="17" id="KW-1185">Reference proteome</keyword>
<feature type="compositionally biased region" description="Acidic residues" evidence="12">
    <location>
        <begin position="1642"/>
        <end position="1656"/>
    </location>
</feature>
<dbReference type="InterPro" id="IPR016024">
    <property type="entry name" value="ARM-type_fold"/>
</dbReference>
<evidence type="ECO:0000313" key="17">
    <source>
        <dbReference type="Proteomes" id="UP000008144"/>
    </source>
</evidence>
<feature type="repeat" description="ANK" evidence="8">
    <location>
        <begin position="429"/>
        <end position="461"/>
    </location>
</feature>
<comment type="function">
    <text evidence="10">E3 ubiquitin-protein ligase which accepts ubiquitin from an E2 ubiquitin-conjugating enzyme in the form of a thioester and then directly transfers the ubiquitin to targeted substrates.</text>
</comment>
<evidence type="ECO:0000313" key="16">
    <source>
        <dbReference type="Ensembl" id="ENSCINP00000030124.1"/>
    </source>
</evidence>
<dbReference type="GO" id="GO:0043161">
    <property type="term" value="P:proteasome-mediated ubiquitin-dependent protein catabolic process"/>
    <property type="evidence" value="ECO:0000318"/>
    <property type="project" value="GO_Central"/>
</dbReference>
<evidence type="ECO:0000256" key="6">
    <source>
        <dbReference type="ARBA" id="ARBA00022786"/>
    </source>
</evidence>
<dbReference type="PROSITE" id="PS50088">
    <property type="entry name" value="ANK_REPEAT"/>
    <property type="match status" value="2"/>
</dbReference>
<sequence length="2486" mass="278968">MADVDPDTLLEWLQMGVGQERDMQLIALEQLCMLLLMSDNVDRCFEMCPPRSFLPALCKIFLDETAPDNVVEVAARAMTYYLDVSADCTRRIVAVDGAVKAICNRLSLRLSDDRTNKDLSEQCVKVLEFICTREPGAVFEAGGLSAVMKFVCNCGSIIHKDTLHSSMFVVSRLCGKVEATSDSLPECIQSLSSLLHYDDAHVADSALKCFSSLADRFARKGVNPEPLDAFGLTDELIKRLGNCGNRVPGTPFSKTKQTGGTPNATPDSKANFGITTVVNLLCTLCRGSSEITHKVLRSDLSQAIEDALKGNERCCLDTMRICDLLLILLFEGRQAIPKHYLGLFGAPRCLNLSNRRMETMDGERSHRQLIDCIRSKDTEALIDAVESGVYDVNFMDDVGQTLLNWAAAFGTQEMVDFLCDRGADVNKGQRSSSLHYAACFGRPAVVKTLLLNSANPTLHDEEGKTALEKAKERNDDGHKEVVKLLEDPGILQCVKFQEQTKDAEKKSKEEEKQNLIKGDSPVASVFINKLLPLFLDTYQVTVYPSVAQSALSLLHKTVKYVVEQQLRDAVLSAQNIPEKFANVVSTALDQEDNDEGHLAALEIIQNLMDKCYDLFACSLNHEWIANKIRDMFAPHEDKEDDGAVGGQAEGIYLFLYINIPVAQESSNKLEECMPTSVEDATSMKPGSLYSWKKTWTFARGKGCLYLWSSATAIELSHGSNGWFRYILDGKLSTMYSSGSPEGGTDSSESRSEFLEKLQRAFMEASTGEVMLPVLSKPDSVRITAGNWTIVSNKEDELLITNSDGQQATILKKEMSGFLFESNRGTRHAFTPESLLSMDFLNKSVDKKTTQPSMNKEEELKDKIVVLSRSLYDEYFTSKKQAFKNVVTDLKKIAQKIEEFSSRDSDINRKCIFYVVTRIVQQSSLTQLRTLLEEDKGVSAFDLYNSGLIQAMLKALLTNLNACPIVCFKGTCSGRDDRIEKFKLVFSKATSDAVQVLVRKLISVLESIERFPVQLYDSPTSFNRGLHLLSRKFSFKMEYQCCADDSNLVDYTGRTLKMETLSSVDDLEQHILKMASKQWYDHDVSNHAYVMRAREGEVNFKYSSDFDENGIIYWIGTNAKNEYDWTNPASYGLVHVTSSDEGGLPYGKLEDILSRDTTPCNCHTSDNEKAWIALDFGLQIIPTKYSLRHSRGYSRSALRNWLFQASNDGKNWTTLVTHTNDKSLNQPGSTASWSIPVDEDEKRGWHQFRIQQNGKNSSRHMTYLSISGFEIYGAVKGVSHDPPGCAYKKERKGLQVQVTTGANKQMVPGTRVVRGVDWKWRNQDSRSVGTVSSPIQNETSSANRSRYNLNHKSFTHTNNEKSQRSVLSMMRAFHSRKDSKRSQKSGKNLPDVGRSDPAVVRSESASSSSSYGDDFLYLDEDTEEEKKQERSCAPELDGRTCRLGVYKSSPAPSLVQRRIRKLLNEVGVILKTSRTGVDTNRPSAAFTTTPTGNSHLLPPGEPVSASVSVPNLSSSEAASRMMESFVRSITRAPAILNVNDLSNIDEFQYEHNSPSLGYKGRFSVSSPLTSAQSVPNLSAPVTVASNSSSPSIVSSHSVLQAITQALVTNANNESEAVSDLFRCLVEDLPTCDPTSSSHSDIFTELDDENDEDENEEDEEFDQLMMQQAEEEVTVAISSYTWDDDHVIKRNLPALIPAFDPRPGRMNLLQTVDLEIPPPGSNETKDNTKNVLPTNQPKKLQLYLKGINLNKETIQIPLEKGCTMLNGVQKLMLNHSSSTKSSNLRKLWDTTYTIVYSEVKNSSKFNSCIKVQQWTPDFLVSHLTSGKLTKHEVLEYLKQNATKAFISRWNLSKDSTAAQIMQAFNEFYWDPTNQLKPSNHKTTICAKDVHDVLELLKTLYAMYGDDDIILTEDLICKKLNTKLYQQIEDVVCLSCHALPEWCNFVMKNYSFLFNFDVRNKFFSSTAFGPSRSIVWMQNSSSSQLDRSMAAASMRRDDPSGFHDLMQLGRLRHERVKVPREEETLLDWAINVLDLHAEKKSMLEVEFIGEEGTGLGPTLEFYSLVAAELQRKELGMWLVDDNFIQVDPPEVHGMKRFDYYVQKSGGLFPSPLPQNNIDQVVKLFHFLGILLAKCLQDARLIDLPLSKTFLKLMCSEQQSSAVEQSRFPTFLDILEFCLNDVSTSCSGHFHQIKMNLIKFGYQCILKFFISNIKNMKIITFVILLVIFLLIKLFRHTFLSKLLELCDVRDSILCDLSLTDVEKTSQLNELYLEYNGTKCKVEDLGLTFQFLPSSSVYNYTSYPLTKEGANIDLNLENARQYVNLTLNFYFKVGLEKQMAAFTEGFNRVFPISNLLLFTPDELHLNLCGDQTPQWSRDDVLAYTEPRLGFTKESSLNSRGFLHLVNVICDLTGHERKSFLQFATGCSSLPPGGLANLSPRLTIVRKVDSGDGSYPSVNTCVHYLKLPDYSTEAILKERLLAATREKGFHLN</sequence>
<dbReference type="Pfam" id="PF07738">
    <property type="entry name" value="Sad1_UNC"/>
    <property type="match status" value="1"/>
</dbReference>
<dbReference type="SUPFAM" id="SSF159034">
    <property type="entry name" value="Mib/herc2 domain-like"/>
    <property type="match status" value="1"/>
</dbReference>
<accession>H2XKE2</accession>
<evidence type="ECO:0000256" key="12">
    <source>
        <dbReference type="SAM" id="MobiDB-lite"/>
    </source>
</evidence>
<feature type="compositionally biased region" description="Polar residues" evidence="12">
    <location>
        <begin position="1324"/>
        <end position="1356"/>
    </location>
</feature>
<feature type="coiled-coil region" evidence="11">
    <location>
        <begin position="467"/>
        <end position="514"/>
    </location>
</feature>
<keyword evidence="4 10" id="KW-0808">Transferase</keyword>
<reference evidence="16" key="2">
    <citation type="journal article" date="2008" name="Genome Biol.">
        <title>Improved genome assembly and evidence-based global gene model set for the chordate Ciona intestinalis: new insight into intron and operon populations.</title>
        <authorList>
            <person name="Satou Y."/>
            <person name="Mineta K."/>
            <person name="Ogasawara M."/>
            <person name="Sasakura Y."/>
            <person name="Shoguchi E."/>
            <person name="Ueno K."/>
            <person name="Yamada L."/>
            <person name="Matsumoto J."/>
            <person name="Wasserscheid J."/>
            <person name="Dewar K."/>
            <person name="Wiley G.B."/>
            <person name="Macmil S.L."/>
            <person name="Roe B.A."/>
            <person name="Zeller R.W."/>
            <person name="Hastings K.E."/>
            <person name="Lemaire P."/>
            <person name="Lindquist E."/>
            <person name="Endo T."/>
            <person name="Hotta K."/>
            <person name="Inaba K."/>
        </authorList>
    </citation>
    <scope>NUCLEOTIDE SEQUENCE [LARGE SCALE GENOMIC DNA]</scope>
    <source>
        <strain evidence="16">wild type</strain>
    </source>
</reference>
<dbReference type="Gene3D" id="3.30.2160.10">
    <property type="entry name" value="Hect, E3 ligase catalytic domain"/>
    <property type="match status" value="1"/>
</dbReference>
<dbReference type="SUPFAM" id="SSF48371">
    <property type="entry name" value="ARM repeat"/>
    <property type="match status" value="1"/>
</dbReference>
<dbReference type="FunCoup" id="H2XKE2">
    <property type="interactions" value="608"/>
</dbReference>
<evidence type="ECO:0000256" key="9">
    <source>
        <dbReference type="PROSITE-ProRule" id="PRU00104"/>
    </source>
</evidence>
<dbReference type="FunFam" id="2.60.120.260:FF:000230">
    <property type="entry name" value="E3 ubiquitin-protein ligase HECTD1 isoform X1"/>
    <property type="match status" value="1"/>
</dbReference>
<dbReference type="InterPro" id="IPR011989">
    <property type="entry name" value="ARM-like"/>
</dbReference>
<keyword evidence="7 8" id="KW-0040">ANK repeat</keyword>
<keyword evidence="5" id="KW-0677">Repeat</keyword>
<dbReference type="Pfam" id="PF12796">
    <property type="entry name" value="Ank_2"/>
    <property type="match status" value="1"/>
</dbReference>
<feature type="compositionally biased region" description="Basic and acidic residues" evidence="12">
    <location>
        <begin position="1423"/>
        <end position="1433"/>
    </location>
</feature>
<evidence type="ECO:0000256" key="4">
    <source>
        <dbReference type="ARBA" id="ARBA00022679"/>
    </source>
</evidence>
<dbReference type="InterPro" id="IPR045322">
    <property type="entry name" value="HECTD1/TRIP12-like"/>
</dbReference>
<dbReference type="GO" id="GO:0046872">
    <property type="term" value="F:metal ion binding"/>
    <property type="evidence" value="ECO:0007669"/>
    <property type="project" value="InterPro"/>
</dbReference>
<dbReference type="STRING" id="7719.ENSCINP00000030124"/>
<keyword evidence="11" id="KW-0175">Coiled coil</keyword>
<evidence type="ECO:0000256" key="7">
    <source>
        <dbReference type="ARBA" id="ARBA00023043"/>
    </source>
</evidence>
<dbReference type="InterPro" id="IPR008979">
    <property type="entry name" value="Galactose-bd-like_sf"/>
</dbReference>
<dbReference type="InterPro" id="IPR035983">
    <property type="entry name" value="Hect_E3_ubiquitin_ligase"/>
</dbReference>
<evidence type="ECO:0000256" key="5">
    <source>
        <dbReference type="ARBA" id="ARBA00022737"/>
    </source>
</evidence>
<evidence type="ECO:0000256" key="11">
    <source>
        <dbReference type="SAM" id="Coils"/>
    </source>
</evidence>
<organism evidence="16 17">
    <name type="scientific">Ciona intestinalis</name>
    <name type="common">Transparent sea squirt</name>
    <name type="synonym">Ascidia intestinalis</name>
    <dbReference type="NCBI Taxonomy" id="7719"/>
    <lineage>
        <taxon>Eukaryota</taxon>
        <taxon>Metazoa</taxon>
        <taxon>Chordata</taxon>
        <taxon>Tunicata</taxon>
        <taxon>Ascidiacea</taxon>
        <taxon>Phlebobranchia</taxon>
        <taxon>Cionidae</taxon>
        <taxon>Ciona</taxon>
    </lineage>
</organism>
<dbReference type="GeneTree" id="ENSGT00940000156572"/>
<dbReference type="InterPro" id="IPR036770">
    <property type="entry name" value="Ankyrin_rpt-contain_sf"/>
</dbReference>
<dbReference type="SMART" id="SM00248">
    <property type="entry name" value="ANK"/>
    <property type="match status" value="3"/>
</dbReference>
<evidence type="ECO:0000256" key="13">
    <source>
        <dbReference type="SAM" id="Phobius"/>
    </source>
</evidence>
<name>H2XKE2_CIOIN</name>
<reference evidence="16" key="3">
    <citation type="submission" date="2025-08" db="UniProtKB">
        <authorList>
            <consortium name="Ensembl"/>
        </authorList>
    </citation>
    <scope>IDENTIFICATION</scope>
</reference>
<protein>
    <recommendedName>
        <fullName evidence="10">E3 ubiquitin-protein ligase</fullName>
        <ecNumber evidence="10">2.3.2.26</ecNumber>
    </recommendedName>
</protein>
<keyword evidence="6 9" id="KW-0833">Ubl conjugation pathway</keyword>
<dbReference type="EMBL" id="EAAA01000712">
    <property type="status" value="NOT_ANNOTATED_CDS"/>
    <property type="molecule type" value="Genomic_DNA"/>
</dbReference>
<comment type="pathway">
    <text evidence="2 10">Protein modification; protein ubiquitination.</text>
</comment>
<dbReference type="InterPro" id="IPR000569">
    <property type="entry name" value="HECT_dom"/>
</dbReference>
<feature type="region of interest" description="Disordered" evidence="12">
    <location>
        <begin position="1323"/>
        <end position="1433"/>
    </location>
</feature>
<feature type="region of interest" description="Disordered" evidence="12">
    <location>
        <begin position="1631"/>
        <end position="1656"/>
    </location>
</feature>
<dbReference type="GO" id="GO:0016607">
    <property type="term" value="C:nuclear speck"/>
    <property type="evidence" value="ECO:0000318"/>
    <property type="project" value="GO_Central"/>
</dbReference>